<evidence type="ECO:0000256" key="9">
    <source>
        <dbReference type="ARBA" id="ARBA00023136"/>
    </source>
</evidence>
<dbReference type="InterPro" id="IPR027417">
    <property type="entry name" value="P-loop_NTPase"/>
</dbReference>
<name>A0A3A8B3Z5_9RHOB</name>
<evidence type="ECO:0000256" key="3">
    <source>
        <dbReference type="ARBA" id="ARBA00022448"/>
    </source>
</evidence>
<evidence type="ECO:0000313" key="12">
    <source>
        <dbReference type="Proteomes" id="UP000281128"/>
    </source>
</evidence>
<evidence type="ECO:0000256" key="5">
    <source>
        <dbReference type="ARBA" id="ARBA00022519"/>
    </source>
</evidence>
<keyword evidence="3" id="KW-0813">Transport</keyword>
<dbReference type="RefSeq" id="WP_121163288.1">
    <property type="nucleotide sequence ID" value="NZ_RAPE01000001.1"/>
</dbReference>
<sequence length="610" mass="66103">MPKDSRTQDVIFEARDLHISARREDGAEVPIVKGVNFTVRRGEVVALIGESGSGKTTISLAALGYTKPGLEFTGGQALLLGEDVTGKTTDQLRPVRGESVAYLAQSAAATFNPSIKINEQVTEAPVLHGTKTQGEANEKALALYRALELPNPESIGARYPHQVSGGQLQRLMAAMALCGDPDLLVLDEPTTALDVTTQIEVLKAFKRVIKEEGAAAIYVTHDLAVVAQIADHIVVLYNGEVKEAGPTDVIINRPRHPYTKRLMAAIQPLPEPGQGNIALDEHLRDDPAIEVRDVDAGYGMGVGGQPAVKILRDINIKIERGQTMGIIGESGCGKSTLARVIAGLLPACEGELLLDGQPLPPALADRTRDQLRRVQFVYQMADTALNPRQYIRYILGRPVEFYTGLRGKKRRKRVEELLELVELPASFADRFPHELSGGQKQRVNLARALAAEPEVVLCDEVTSALDTIVGANVIDLLTRLQKETGVSFVFISHDLSTVASFADEIVVLYAGRVAEQGPTDMVLAAPHHPYTRLLISSVPEPRMGWLEEAAQTRAARSGIAGGVEMTEVGCPFFERCPLAIPGTCDKVDPPRLDDGHGHVIECHRELSELE</sequence>
<keyword evidence="7 11" id="KW-0067">ATP-binding</keyword>
<evidence type="ECO:0000256" key="2">
    <source>
        <dbReference type="ARBA" id="ARBA00005417"/>
    </source>
</evidence>
<proteinExistence type="inferred from homology"/>
<protein>
    <submittedName>
        <fullName evidence="11">Dipeptide ABC transporter ATP-binding protein</fullName>
    </submittedName>
</protein>
<dbReference type="InterPro" id="IPR050388">
    <property type="entry name" value="ABC_Ni/Peptide_Import"/>
</dbReference>
<dbReference type="AlphaFoldDB" id="A0A3A8B3Z5"/>
<keyword evidence="5" id="KW-0997">Cell inner membrane</keyword>
<dbReference type="CDD" id="cd03257">
    <property type="entry name" value="ABC_NikE_OppD_transporters"/>
    <property type="match status" value="2"/>
</dbReference>
<dbReference type="NCBIfam" id="NF008453">
    <property type="entry name" value="PRK11308.1"/>
    <property type="match status" value="2"/>
</dbReference>
<dbReference type="EMBL" id="RAPE01000001">
    <property type="protein sequence ID" value="RKF16291.1"/>
    <property type="molecule type" value="Genomic_DNA"/>
</dbReference>
<dbReference type="GO" id="GO:0005886">
    <property type="term" value="C:plasma membrane"/>
    <property type="evidence" value="ECO:0007669"/>
    <property type="project" value="UniProtKB-SubCell"/>
</dbReference>
<comment type="similarity">
    <text evidence="2">Belongs to the ABC transporter superfamily.</text>
</comment>
<keyword evidence="12" id="KW-1185">Reference proteome</keyword>
<accession>A0A3A8B3Z5</accession>
<reference evidence="11 12" key="1">
    <citation type="submission" date="2018-09" db="EMBL/GenBank/DDBJ databases">
        <title>Roseovarius spongiae sp. nov., isolated from a marine sponge.</title>
        <authorList>
            <person name="Zhuang L."/>
            <person name="Luo L."/>
        </authorList>
    </citation>
    <scope>NUCLEOTIDE SEQUENCE [LARGE SCALE GENOMIC DNA]</scope>
    <source>
        <strain evidence="11 12">HN-E21</strain>
    </source>
</reference>
<dbReference type="SUPFAM" id="SSF52540">
    <property type="entry name" value="P-loop containing nucleoside triphosphate hydrolases"/>
    <property type="match status" value="2"/>
</dbReference>
<dbReference type="InterPro" id="IPR017871">
    <property type="entry name" value="ABC_transporter-like_CS"/>
</dbReference>
<dbReference type="InterPro" id="IPR003439">
    <property type="entry name" value="ABC_transporter-like_ATP-bd"/>
</dbReference>
<dbReference type="OrthoDB" id="9802264at2"/>
<comment type="subcellular location">
    <subcellularLocation>
        <location evidence="1">Cell inner membrane</location>
        <topology evidence="1">Peripheral membrane protein</topology>
    </subcellularLocation>
</comment>
<evidence type="ECO:0000256" key="6">
    <source>
        <dbReference type="ARBA" id="ARBA00022741"/>
    </source>
</evidence>
<dbReference type="FunFam" id="3.40.50.300:FF:002585">
    <property type="entry name" value="Glutathione import ATP-binding protein GsiA"/>
    <property type="match status" value="1"/>
</dbReference>
<gene>
    <name evidence="11" type="ORF">D6850_01640</name>
</gene>
<dbReference type="SMART" id="SM00382">
    <property type="entry name" value="AAA"/>
    <property type="match status" value="2"/>
</dbReference>
<keyword evidence="4" id="KW-1003">Cell membrane</keyword>
<evidence type="ECO:0000259" key="10">
    <source>
        <dbReference type="PROSITE" id="PS50893"/>
    </source>
</evidence>
<organism evidence="11 12">
    <name type="scientific">Roseovarius spongiae</name>
    <dbReference type="NCBI Taxonomy" id="2320272"/>
    <lineage>
        <taxon>Bacteria</taxon>
        <taxon>Pseudomonadati</taxon>
        <taxon>Pseudomonadota</taxon>
        <taxon>Alphaproteobacteria</taxon>
        <taxon>Rhodobacterales</taxon>
        <taxon>Roseobacteraceae</taxon>
        <taxon>Roseovarius</taxon>
    </lineage>
</organism>
<dbReference type="InterPro" id="IPR013563">
    <property type="entry name" value="Oligopep_ABC_C"/>
</dbReference>
<keyword evidence="8" id="KW-1278">Translocase</keyword>
<dbReference type="Pfam" id="PF08352">
    <property type="entry name" value="oligo_HPY"/>
    <property type="match status" value="2"/>
</dbReference>
<dbReference type="Proteomes" id="UP000281128">
    <property type="component" value="Unassembled WGS sequence"/>
</dbReference>
<dbReference type="PANTHER" id="PTHR43297:SF14">
    <property type="entry name" value="ATPASE AAA-TYPE CORE DOMAIN-CONTAINING PROTEIN"/>
    <property type="match status" value="1"/>
</dbReference>
<dbReference type="NCBIfam" id="TIGR01727">
    <property type="entry name" value="oligo_HPY"/>
    <property type="match status" value="1"/>
</dbReference>
<evidence type="ECO:0000313" key="11">
    <source>
        <dbReference type="EMBL" id="RKF16291.1"/>
    </source>
</evidence>
<keyword evidence="9" id="KW-0472">Membrane</keyword>
<dbReference type="GO" id="GO:0015833">
    <property type="term" value="P:peptide transport"/>
    <property type="evidence" value="ECO:0007669"/>
    <property type="project" value="InterPro"/>
</dbReference>
<feature type="domain" description="ABC transporter" evidence="10">
    <location>
        <begin position="5"/>
        <end position="263"/>
    </location>
</feature>
<evidence type="ECO:0000256" key="1">
    <source>
        <dbReference type="ARBA" id="ARBA00004417"/>
    </source>
</evidence>
<dbReference type="GO" id="GO:0016887">
    <property type="term" value="F:ATP hydrolysis activity"/>
    <property type="evidence" value="ECO:0007669"/>
    <property type="project" value="InterPro"/>
</dbReference>
<dbReference type="GO" id="GO:0005524">
    <property type="term" value="F:ATP binding"/>
    <property type="evidence" value="ECO:0007669"/>
    <property type="project" value="UniProtKB-KW"/>
</dbReference>
<evidence type="ECO:0000256" key="8">
    <source>
        <dbReference type="ARBA" id="ARBA00022967"/>
    </source>
</evidence>
<evidence type="ECO:0000256" key="7">
    <source>
        <dbReference type="ARBA" id="ARBA00022840"/>
    </source>
</evidence>
<dbReference type="PANTHER" id="PTHR43297">
    <property type="entry name" value="OLIGOPEPTIDE TRANSPORT ATP-BINDING PROTEIN APPD"/>
    <property type="match status" value="1"/>
</dbReference>
<dbReference type="Pfam" id="PF00005">
    <property type="entry name" value="ABC_tran"/>
    <property type="match status" value="2"/>
</dbReference>
<evidence type="ECO:0000256" key="4">
    <source>
        <dbReference type="ARBA" id="ARBA00022475"/>
    </source>
</evidence>
<dbReference type="Gene3D" id="3.40.50.300">
    <property type="entry name" value="P-loop containing nucleotide triphosphate hydrolases"/>
    <property type="match status" value="2"/>
</dbReference>
<keyword evidence="6" id="KW-0547">Nucleotide-binding</keyword>
<dbReference type="PROSITE" id="PS50893">
    <property type="entry name" value="ABC_TRANSPORTER_2"/>
    <property type="match status" value="2"/>
</dbReference>
<dbReference type="PROSITE" id="PS00211">
    <property type="entry name" value="ABC_TRANSPORTER_1"/>
    <property type="match status" value="1"/>
</dbReference>
<feature type="domain" description="ABC transporter" evidence="10">
    <location>
        <begin position="291"/>
        <end position="535"/>
    </location>
</feature>
<dbReference type="InterPro" id="IPR003593">
    <property type="entry name" value="AAA+_ATPase"/>
</dbReference>
<comment type="caution">
    <text evidence="11">The sequence shown here is derived from an EMBL/GenBank/DDBJ whole genome shotgun (WGS) entry which is preliminary data.</text>
</comment>